<evidence type="ECO:0000313" key="11">
    <source>
        <dbReference type="Proteomes" id="UP000054776"/>
    </source>
</evidence>
<dbReference type="STRING" id="6334.A0A0V1BXQ9"/>
<dbReference type="GO" id="GO:0033557">
    <property type="term" value="C:Slx1-Slx4 complex"/>
    <property type="evidence" value="ECO:0007669"/>
    <property type="project" value="InterPro"/>
</dbReference>
<keyword evidence="6" id="KW-0539">Nucleus</keyword>
<dbReference type="GO" id="GO:0006281">
    <property type="term" value="P:DNA repair"/>
    <property type="evidence" value="ECO:0007669"/>
    <property type="project" value="UniProtKB-KW"/>
</dbReference>
<protein>
    <recommendedName>
        <fullName evidence="7">Structure-specific endonuclease subunit SLX4</fullName>
    </recommendedName>
</protein>
<sequence>MVYAQKFRPWRPLTHMERKARAMGHLVAFAVTSGALCLSVLNLYFATPSPSIHFDTLPIDRHTFGSNYLEQKLKLKLKMFDEHSEKIESMRFSTVQDSNSLALATLFPDESHLDESGEAFESRSCSSLDAVSSEKINHCLSCGKDISNYTDVQCQQHLNSCLDSKEKNAAFQQAEEKWNQTIDCPLCSEPLPPGPVSSVDSDCGAYKTDCKCFFRQTHLKRCGNAHNLPASELCRLVQIQESIADSKKRSGLQHTKLKKPNINSAQFQAKKRDKRTPKTAFDEQIQLAQAISLSLSERNSHVEIAKPQARQFKQSRLPTKLQLTSAEAQIDLLKDRLVILLSRNDSNLKWTLENDRPAESLWWYADSVDVYCEPKKIKDSAAVMVSQNMDVICGVEMENSDDIELKRDPDREIKLFSEKRLENFCADMLNLLENSKLADVTIFCGENDSSILMANSIILQVRCPTFFQMAILEEDKKYSIFCPDVSRAVMESFLRYLYFADDGLFHSQYSKDLVALLNRFNPTGWAEAVKQSASMCSILTNSTNFIDKEVQTDFPTFENCRCNNDPSNSGQSSIRETATVEMEYSLVDDNNIMNSTNSLVNNNLAEQKCSVVPVDDDLGNTESDCMEMIEFINDEGYLHKNVTTPRSRAPSSGTPLAKARKRLIAKYNKLQTPVVKNLSRDGITVLKIGDVTPAPNYTTMPTPQIQAIIYQNHFNDLDFGRCLNEKLSTYCKEFTTKHIHVVIKSDGSYEVKQEECAFNKRKRMDKSQKTDQQANTVCNTQLCRTDENQMLSDKEVFSLEESFIPKECADDNEEKDLHQNLTDVISQDLVLYEQILTYSPINLKETLQRLKQKGVKCSLNSLMNYLDEQCITFVMKEGTDFNA</sequence>
<evidence type="ECO:0000259" key="9">
    <source>
        <dbReference type="PROSITE" id="PS50097"/>
    </source>
</evidence>
<keyword evidence="4" id="KW-0233">DNA recombination</keyword>
<reference evidence="10 11" key="1">
    <citation type="submission" date="2015-01" db="EMBL/GenBank/DDBJ databases">
        <title>Evolution of Trichinella species and genotypes.</title>
        <authorList>
            <person name="Korhonen P.K."/>
            <person name="Edoardo P."/>
            <person name="Giuseppe L.R."/>
            <person name="Gasser R.B."/>
        </authorList>
    </citation>
    <scope>NUCLEOTIDE SEQUENCE [LARGE SCALE GENOMIC DNA]</scope>
    <source>
        <strain evidence="10">ISS3</strain>
    </source>
</reference>
<dbReference type="InterPro" id="IPR000210">
    <property type="entry name" value="BTB/POZ_dom"/>
</dbReference>
<keyword evidence="8" id="KW-1133">Transmembrane helix</keyword>
<evidence type="ECO:0000256" key="5">
    <source>
        <dbReference type="ARBA" id="ARBA00023204"/>
    </source>
</evidence>
<comment type="subcellular location">
    <subcellularLocation>
        <location evidence="1">Nucleus</location>
    </subcellularLocation>
</comment>
<keyword evidence="8" id="KW-0472">Membrane</keyword>
<dbReference type="PANTHER" id="PTHR21541">
    <property type="entry name" value="BTB POZ DOMAIN CONTAINING 12"/>
    <property type="match status" value="1"/>
</dbReference>
<evidence type="ECO:0000313" key="10">
    <source>
        <dbReference type="EMBL" id="KRY41867.1"/>
    </source>
</evidence>
<keyword evidence="11" id="KW-1185">Reference proteome</keyword>
<feature type="transmembrane region" description="Helical" evidence="8">
    <location>
        <begin position="21"/>
        <end position="45"/>
    </location>
</feature>
<keyword evidence="3" id="KW-0227">DNA damage</keyword>
<dbReference type="GO" id="GO:0006260">
    <property type="term" value="P:DNA replication"/>
    <property type="evidence" value="ECO:0007669"/>
    <property type="project" value="InterPro"/>
</dbReference>
<dbReference type="InParanoid" id="A0A0V1BXQ9"/>
<dbReference type="InterPro" id="IPR011333">
    <property type="entry name" value="SKP1/BTB/POZ_sf"/>
</dbReference>
<feature type="domain" description="BTB" evidence="9">
    <location>
        <begin position="438"/>
        <end position="498"/>
    </location>
</feature>
<dbReference type="OrthoDB" id="1931232at2759"/>
<dbReference type="EMBL" id="JYDH01000006">
    <property type="protein sequence ID" value="KRY41867.1"/>
    <property type="molecule type" value="Genomic_DNA"/>
</dbReference>
<dbReference type="AlphaFoldDB" id="A0A0V1BXQ9"/>
<dbReference type="Pfam" id="PF09494">
    <property type="entry name" value="Slx4"/>
    <property type="match status" value="1"/>
</dbReference>
<proteinExistence type="inferred from homology"/>
<evidence type="ECO:0000256" key="3">
    <source>
        <dbReference type="ARBA" id="ARBA00022763"/>
    </source>
</evidence>
<evidence type="ECO:0000256" key="6">
    <source>
        <dbReference type="ARBA" id="ARBA00023242"/>
    </source>
</evidence>
<evidence type="ECO:0000256" key="4">
    <source>
        <dbReference type="ARBA" id="ARBA00023172"/>
    </source>
</evidence>
<keyword evidence="5" id="KW-0234">DNA repair</keyword>
<dbReference type="InterPro" id="IPR018574">
    <property type="entry name" value="Structure-sp_endonuc_su_Slx4"/>
</dbReference>
<dbReference type="Pfam" id="PF00651">
    <property type="entry name" value="BTB"/>
    <property type="match status" value="1"/>
</dbReference>
<organism evidence="10 11">
    <name type="scientific">Trichinella spiralis</name>
    <name type="common">Trichina worm</name>
    <dbReference type="NCBI Taxonomy" id="6334"/>
    <lineage>
        <taxon>Eukaryota</taxon>
        <taxon>Metazoa</taxon>
        <taxon>Ecdysozoa</taxon>
        <taxon>Nematoda</taxon>
        <taxon>Enoplea</taxon>
        <taxon>Dorylaimia</taxon>
        <taxon>Trichinellida</taxon>
        <taxon>Trichinellidae</taxon>
        <taxon>Trichinella</taxon>
    </lineage>
</organism>
<dbReference type="SUPFAM" id="SSF54695">
    <property type="entry name" value="POZ domain"/>
    <property type="match status" value="1"/>
</dbReference>
<evidence type="ECO:0000256" key="8">
    <source>
        <dbReference type="SAM" id="Phobius"/>
    </source>
</evidence>
<accession>A0A0V1BXQ9</accession>
<evidence type="ECO:0000256" key="7">
    <source>
        <dbReference type="ARBA" id="ARBA00029496"/>
    </source>
</evidence>
<dbReference type="Gene3D" id="3.30.710.10">
    <property type="entry name" value="Potassium Channel Kv1.1, Chain A"/>
    <property type="match status" value="1"/>
</dbReference>
<name>A0A0V1BXQ9_TRISP</name>
<evidence type="ECO:0000256" key="1">
    <source>
        <dbReference type="ARBA" id="ARBA00004123"/>
    </source>
</evidence>
<dbReference type="PANTHER" id="PTHR21541:SF3">
    <property type="entry name" value="STRUCTURE-SPECIFIC ENDONUCLEASE SUBUNIT SLX4"/>
    <property type="match status" value="1"/>
</dbReference>
<dbReference type="Proteomes" id="UP000054776">
    <property type="component" value="Unassembled WGS sequence"/>
</dbReference>
<comment type="caution">
    <text evidence="10">The sequence shown here is derived from an EMBL/GenBank/DDBJ whole genome shotgun (WGS) entry which is preliminary data.</text>
</comment>
<dbReference type="PROSITE" id="PS50097">
    <property type="entry name" value="BTB"/>
    <property type="match status" value="1"/>
</dbReference>
<gene>
    <name evidence="10" type="ORF">T01_7227</name>
</gene>
<comment type="similarity">
    <text evidence="2">Belongs to the SLX4 family.</text>
</comment>
<dbReference type="GO" id="GO:0000712">
    <property type="term" value="P:resolution of meiotic recombination intermediates"/>
    <property type="evidence" value="ECO:0007669"/>
    <property type="project" value="TreeGrafter"/>
</dbReference>
<evidence type="ECO:0000256" key="2">
    <source>
        <dbReference type="ARBA" id="ARBA00006661"/>
    </source>
</evidence>
<keyword evidence="8" id="KW-0812">Transmembrane</keyword>